<organism evidence="2 3">
    <name type="scientific">Hibiscus trionum</name>
    <name type="common">Flower of an hour</name>
    <dbReference type="NCBI Taxonomy" id="183268"/>
    <lineage>
        <taxon>Eukaryota</taxon>
        <taxon>Viridiplantae</taxon>
        <taxon>Streptophyta</taxon>
        <taxon>Embryophyta</taxon>
        <taxon>Tracheophyta</taxon>
        <taxon>Spermatophyta</taxon>
        <taxon>Magnoliopsida</taxon>
        <taxon>eudicotyledons</taxon>
        <taxon>Gunneridae</taxon>
        <taxon>Pentapetalae</taxon>
        <taxon>rosids</taxon>
        <taxon>malvids</taxon>
        <taxon>Malvales</taxon>
        <taxon>Malvaceae</taxon>
        <taxon>Malvoideae</taxon>
        <taxon>Hibiscus</taxon>
    </lineage>
</organism>
<keyword evidence="1" id="KW-0472">Membrane</keyword>
<name>A0A9W7J1B9_HIBTR</name>
<keyword evidence="3" id="KW-1185">Reference proteome</keyword>
<dbReference type="AlphaFoldDB" id="A0A9W7J1B9"/>
<evidence type="ECO:0000256" key="1">
    <source>
        <dbReference type="SAM" id="Phobius"/>
    </source>
</evidence>
<evidence type="ECO:0000313" key="2">
    <source>
        <dbReference type="EMBL" id="GMJ05956.1"/>
    </source>
</evidence>
<gene>
    <name evidence="2" type="ORF">HRI_004264800</name>
</gene>
<comment type="caution">
    <text evidence="2">The sequence shown here is derived from an EMBL/GenBank/DDBJ whole genome shotgun (WGS) entry which is preliminary data.</text>
</comment>
<proteinExistence type="predicted"/>
<feature type="transmembrane region" description="Helical" evidence="1">
    <location>
        <begin position="44"/>
        <end position="69"/>
    </location>
</feature>
<protein>
    <submittedName>
        <fullName evidence="2">Uncharacterized protein</fullName>
    </submittedName>
</protein>
<keyword evidence="1" id="KW-1133">Transmembrane helix</keyword>
<dbReference type="Proteomes" id="UP001165190">
    <property type="component" value="Unassembled WGS sequence"/>
</dbReference>
<reference evidence="2" key="1">
    <citation type="submission" date="2023-05" db="EMBL/GenBank/DDBJ databases">
        <title>Genome and transcriptome analyses reveal genes involved in the formation of fine ridges on petal epidermal cells in Hibiscus trionum.</title>
        <authorList>
            <person name="Koshimizu S."/>
            <person name="Masuda S."/>
            <person name="Ishii T."/>
            <person name="Shirasu K."/>
            <person name="Hoshino A."/>
            <person name="Arita M."/>
        </authorList>
    </citation>
    <scope>NUCLEOTIDE SEQUENCE</scope>
    <source>
        <strain evidence="2">Hamamatsu line</strain>
    </source>
</reference>
<sequence>MSRRNTASPRTRMKIRSQIPRTNEINSDSIAILTWFSGFWKLSIVAGFLSVLEIMQLISTLFSLNYVFFKPDFDYLTSNHLQIW</sequence>
<evidence type="ECO:0000313" key="3">
    <source>
        <dbReference type="Proteomes" id="UP001165190"/>
    </source>
</evidence>
<accession>A0A9W7J1B9</accession>
<dbReference type="EMBL" id="BSYR01000045">
    <property type="protein sequence ID" value="GMJ05956.1"/>
    <property type="molecule type" value="Genomic_DNA"/>
</dbReference>
<keyword evidence="1" id="KW-0812">Transmembrane</keyword>